<dbReference type="SUPFAM" id="SSF53933">
    <property type="entry name" value="Microbial ribonucleases"/>
    <property type="match status" value="1"/>
</dbReference>
<dbReference type="STRING" id="1081105.A0A167EP97"/>
<dbReference type="GO" id="GO:0046589">
    <property type="term" value="F:ribonuclease T1 activity"/>
    <property type="evidence" value="ECO:0007669"/>
    <property type="project" value="UniProtKB-EC"/>
</dbReference>
<dbReference type="Gene3D" id="3.10.450.30">
    <property type="entry name" value="Microbial ribonucleases"/>
    <property type="match status" value="1"/>
</dbReference>
<evidence type="ECO:0000256" key="8">
    <source>
        <dbReference type="ARBA" id="ARBA00023239"/>
    </source>
</evidence>
<name>A0A167EP97_METRR</name>
<dbReference type="CDD" id="cd00606">
    <property type="entry name" value="fungal_RNase"/>
    <property type="match status" value="1"/>
</dbReference>
<sequence length="131" mass="13198">MHSSVVSLLSLVALVSAVPAHLQARAATSCGSVQYSAGAVRAAADAACEYVQNGGHAGSSTYPHRYNNYEGFDFPVGGPYNEFPILKSGKVYSGGSPGPDRVVISNSCALAGAITHTGASGNNFVGCSGTS</sequence>
<dbReference type="EMBL" id="AZHC01000010">
    <property type="protein sequence ID" value="OAA44234.1"/>
    <property type="molecule type" value="Genomic_DNA"/>
</dbReference>
<comment type="similarity">
    <text evidence="1">Belongs to the ribonuclease N1/T1 family.</text>
</comment>
<dbReference type="EC" id="4.6.1.24" evidence="2"/>
<dbReference type="InterPro" id="IPR016191">
    <property type="entry name" value="Ribonuclease/ribotoxin"/>
</dbReference>
<reference evidence="11 12" key="1">
    <citation type="journal article" date="2016" name="Genome Biol. Evol.">
        <title>Divergent and convergent evolution of fungal pathogenicity.</title>
        <authorList>
            <person name="Shang Y."/>
            <person name="Xiao G."/>
            <person name="Zheng P."/>
            <person name="Cen K."/>
            <person name="Zhan S."/>
            <person name="Wang C."/>
        </authorList>
    </citation>
    <scope>NUCLEOTIDE SEQUENCE [LARGE SCALE GENOMIC DNA]</scope>
    <source>
        <strain evidence="11 12">RCEF 4871</strain>
    </source>
</reference>
<dbReference type="PANTHER" id="PTHR42104:SF1">
    <property type="entry name" value="EXTRACELLULAR GUANYL-SPECIFIC RIBONUCLEASE RNTA (AFU_ORTHOLOGUE AFUA_4G03230)"/>
    <property type="match status" value="1"/>
</dbReference>
<evidence type="ECO:0000313" key="12">
    <source>
        <dbReference type="Proteomes" id="UP000243498"/>
    </source>
</evidence>
<evidence type="ECO:0000256" key="7">
    <source>
        <dbReference type="ARBA" id="ARBA00023157"/>
    </source>
</evidence>
<gene>
    <name evidence="11" type="ORF">NOR_03962</name>
</gene>
<keyword evidence="12" id="KW-1185">Reference proteome</keyword>
<dbReference type="OMA" id="KGWSLHE"/>
<feature type="chain" id="PRO_5007885915" description="ribonuclease T1" evidence="10">
    <location>
        <begin position="18"/>
        <end position="131"/>
    </location>
</feature>
<protein>
    <recommendedName>
        <fullName evidence="2">ribonuclease T1</fullName>
        <ecNumber evidence="2">4.6.1.24</ecNumber>
    </recommendedName>
</protein>
<dbReference type="Pfam" id="PF00545">
    <property type="entry name" value="Ribonuclease"/>
    <property type="match status" value="1"/>
</dbReference>
<dbReference type="PANTHER" id="PTHR42104">
    <property type="entry name" value="EXTRACELLULAR GUANYL-SPECIFIC RIBONUCLEASE RNTA (AFU_ORTHOLOGUE AFUA_4G03230)"/>
    <property type="match status" value="1"/>
</dbReference>
<dbReference type="OrthoDB" id="5425539at2759"/>
<keyword evidence="3" id="KW-0540">Nuclease</keyword>
<keyword evidence="8" id="KW-0456">Lyase</keyword>
<keyword evidence="6" id="KW-0378">Hydrolase</keyword>
<evidence type="ECO:0000256" key="2">
    <source>
        <dbReference type="ARBA" id="ARBA00012549"/>
    </source>
</evidence>
<evidence type="ECO:0000256" key="3">
    <source>
        <dbReference type="ARBA" id="ARBA00022722"/>
    </source>
</evidence>
<dbReference type="GO" id="GO:0016787">
    <property type="term" value="F:hydrolase activity"/>
    <property type="evidence" value="ECO:0007669"/>
    <property type="project" value="UniProtKB-KW"/>
</dbReference>
<dbReference type="PIRSF" id="PIRSF037430">
    <property type="entry name" value="RNase_U2"/>
    <property type="match status" value="1"/>
</dbReference>
<organism evidence="11 12">
    <name type="scientific">Metarhizium rileyi (strain RCEF 4871)</name>
    <name type="common">Nomuraea rileyi</name>
    <dbReference type="NCBI Taxonomy" id="1649241"/>
    <lineage>
        <taxon>Eukaryota</taxon>
        <taxon>Fungi</taxon>
        <taxon>Dikarya</taxon>
        <taxon>Ascomycota</taxon>
        <taxon>Pezizomycotina</taxon>
        <taxon>Sordariomycetes</taxon>
        <taxon>Hypocreomycetidae</taxon>
        <taxon>Hypocreales</taxon>
        <taxon>Clavicipitaceae</taxon>
        <taxon>Metarhizium</taxon>
    </lineage>
</organism>
<accession>A0A167EP97</accession>
<feature type="signal peptide" evidence="10">
    <location>
        <begin position="1"/>
        <end position="17"/>
    </location>
</feature>
<evidence type="ECO:0000256" key="5">
    <source>
        <dbReference type="ARBA" id="ARBA00022759"/>
    </source>
</evidence>
<dbReference type="GO" id="GO:0003723">
    <property type="term" value="F:RNA binding"/>
    <property type="evidence" value="ECO:0007669"/>
    <property type="project" value="InterPro"/>
</dbReference>
<evidence type="ECO:0000256" key="9">
    <source>
        <dbReference type="ARBA" id="ARBA00034015"/>
    </source>
</evidence>
<dbReference type="AlphaFoldDB" id="A0A167EP97"/>
<evidence type="ECO:0000256" key="4">
    <source>
        <dbReference type="ARBA" id="ARBA00022729"/>
    </source>
</evidence>
<dbReference type="Proteomes" id="UP000243498">
    <property type="component" value="Unassembled WGS sequence"/>
</dbReference>
<comment type="catalytic activity">
    <reaction evidence="9">
        <text>[RNA] containing guanosine + H2O = an [RNA fragment]-3'-guanosine-3'-phosphate + a 5'-hydroxy-ribonucleotide-3'-[RNA fragment].</text>
        <dbReference type="EC" id="4.6.1.24"/>
    </reaction>
</comment>
<keyword evidence="7" id="KW-1015">Disulfide bond</keyword>
<evidence type="ECO:0000256" key="6">
    <source>
        <dbReference type="ARBA" id="ARBA00022801"/>
    </source>
</evidence>
<dbReference type="InterPro" id="IPR000026">
    <property type="entry name" value="N1-like"/>
</dbReference>
<proteinExistence type="inferred from homology"/>
<keyword evidence="4 10" id="KW-0732">Signal</keyword>
<evidence type="ECO:0000256" key="1">
    <source>
        <dbReference type="ARBA" id="ARBA00009006"/>
    </source>
</evidence>
<evidence type="ECO:0000313" key="11">
    <source>
        <dbReference type="EMBL" id="OAA44234.1"/>
    </source>
</evidence>
<dbReference type="InterPro" id="IPR048269">
    <property type="entry name" value="RNase_U2"/>
</dbReference>
<keyword evidence="5" id="KW-0255">Endonuclease</keyword>
<comment type="caution">
    <text evidence="11">The sequence shown here is derived from an EMBL/GenBank/DDBJ whole genome shotgun (WGS) entry which is preliminary data.</text>
</comment>
<evidence type="ECO:0000256" key="10">
    <source>
        <dbReference type="SAM" id="SignalP"/>
    </source>
</evidence>